<dbReference type="InterPro" id="IPR002110">
    <property type="entry name" value="Ankyrin_rpt"/>
</dbReference>
<dbReference type="Proteomes" id="UP000258309">
    <property type="component" value="Unassembled WGS sequence"/>
</dbReference>
<evidence type="ECO:0000256" key="2">
    <source>
        <dbReference type="ARBA" id="ARBA00023043"/>
    </source>
</evidence>
<keyword evidence="1" id="KW-0677">Repeat</keyword>
<keyword evidence="8" id="KW-1185">Reference proteome</keyword>
<dbReference type="EMBL" id="NCSJ02000122">
    <property type="protein sequence ID" value="RFU29639.1"/>
    <property type="molecule type" value="Genomic_DNA"/>
</dbReference>
<protein>
    <submittedName>
        <fullName evidence="7">Uncharacterized protein</fullName>
    </submittedName>
</protein>
<dbReference type="Pfam" id="PF12796">
    <property type="entry name" value="Ank_2"/>
    <property type="match status" value="3"/>
</dbReference>
<comment type="caution">
    <text evidence="7">The sequence shown here is derived from an EMBL/GenBank/DDBJ whole genome shotgun (WGS) entry which is preliminary data.</text>
</comment>
<dbReference type="InterPro" id="IPR027417">
    <property type="entry name" value="P-loop_NTPase"/>
</dbReference>
<dbReference type="Gene3D" id="3.40.50.300">
    <property type="entry name" value="P-loop containing nucleotide triphosphate hydrolases"/>
    <property type="match status" value="1"/>
</dbReference>
<evidence type="ECO:0000259" key="5">
    <source>
        <dbReference type="Pfam" id="PF22939"/>
    </source>
</evidence>
<dbReference type="InterPro" id="IPR054471">
    <property type="entry name" value="GPIID_WHD"/>
</dbReference>
<feature type="non-terminal residue" evidence="7">
    <location>
        <position position="1"/>
    </location>
</feature>
<accession>A0A3E2H8B5</accession>
<dbReference type="Pfam" id="PF13637">
    <property type="entry name" value="Ank_4"/>
    <property type="match status" value="2"/>
</dbReference>
<evidence type="ECO:0000259" key="6">
    <source>
        <dbReference type="Pfam" id="PF24883"/>
    </source>
</evidence>
<dbReference type="SMART" id="SM00248">
    <property type="entry name" value="ANK"/>
    <property type="match status" value="16"/>
</dbReference>
<dbReference type="PROSITE" id="PS50088">
    <property type="entry name" value="ANK_REPEAT"/>
    <property type="match status" value="6"/>
</dbReference>
<feature type="repeat" description="ANK" evidence="3">
    <location>
        <begin position="1362"/>
        <end position="1395"/>
    </location>
</feature>
<feature type="repeat" description="ANK" evidence="3">
    <location>
        <begin position="1015"/>
        <end position="1047"/>
    </location>
</feature>
<feature type="non-terminal residue" evidence="7">
    <location>
        <position position="1505"/>
    </location>
</feature>
<evidence type="ECO:0000256" key="3">
    <source>
        <dbReference type="PROSITE-ProRule" id="PRU00023"/>
    </source>
</evidence>
<dbReference type="PANTHER" id="PTHR24123">
    <property type="entry name" value="ANKYRIN REPEAT-CONTAINING"/>
    <property type="match status" value="1"/>
</dbReference>
<proteinExistence type="predicted"/>
<dbReference type="InterPro" id="IPR051165">
    <property type="entry name" value="Multifunctional_ANK_Repeat"/>
</dbReference>
<feature type="repeat" description="ANK" evidence="3">
    <location>
        <begin position="1464"/>
        <end position="1487"/>
    </location>
</feature>
<gene>
    <name evidence="7" type="ORF">B7463_g6719</name>
</gene>
<dbReference type="InterPro" id="IPR056884">
    <property type="entry name" value="NPHP3-like_N"/>
</dbReference>
<sequence length="1505" mass="167769">MRRRVKEKLDVKKFFPRRSSPSPSQQVHAASVSHQQVTLSPVVISAPTPASDNLSHDATERSRKASEPKLEFAPHSVEDQAAQSTTTPSRPTPKNIWLEAVDQLSEDEKTIIRQHVPQIQDDDAGSLFEDLVAAGRLQQTKHQSKNWKLSLGGREVNLRDMASRIVGLLEKVKAVGDIAVNVDPLHAGIPWAAIRLILKVVISDREQMAALLLGLDRVIPSITIRVCSKSKTSRIMQALWTSEQINDFDQKRERLERDVDIAATNCERLCSRDGRADLRELLQQLKEWKSSITHVDAGVTALWTRSNEKERSTILQWTSGIPYEDHHGAARTGRTEKTGEWLLQRNEFRTWMNSEESMILWLHGIPGAGKTKLVSKVIDHLSGFSSNQTLAYFYCKRDENLRCDPDNVLRCFVRQLSISPGSESVRTHLVELYKMKESKGFASAELSFEESLNLLEEFVQIYSQATLILDALDEVNEGQRQKLIHVFSDLVKKTTRLKVFISSRRNDDIKSLLEMKENISISATDNENDITKYLREKIDYNQKERRYPISDNLKTEIVNRISSESDGMFQWAALQIDQVLSLSRESDIRKRLGQLPEGLTKAYDEIFTQIKKSDGSKPEIAARALQWVMCAIRPLGIEELVVAVCQDPDNDTVQQADMDINFVLDACRNLLVIDEQQRVCRLSHLSVHEFLDDHWNSSKTNGMAAKVCLVVLNYFFGKTPFFKEEALSALEEEDLKMESWVKSKPFFKKCVKSRLPECTPELSSAFAGVLIYSSTWWTHHVRNHGDTDIDSRLSALLKGFLGSINESGPAYRVWNTKFWQKYDDIWYLVPGNYSAPEVTRASLQPETLVSLAVCLFGFNKILSEFWEDPGLDPEAINERGESLLVLAVMSGSTAVAQRLIDLGADVNRQLSDMWHGSALVAAAGGGQIDMVEVLVNSGADIKMEARKLLWKTAIEAAAYGGHVAVIKRLGEMAAERNVQLALNNALVWAVRGWQPKLDTLRLLVELGADVNAQGELGTPLSVAARGSHLDSMTWLLDAGADANAHVTQGRYGSALAAAVASPYGQWADSEPNPVKLLLQSGADVNMPLRYGRFGTALIAAVAERVYLRPTIMGISRITTRECITTLVEAGADINAQANTGNYDSALVAAVCKKDIKEILLLVELGADVSARFLGGKYGSALEAAQRLNCSDDIKLLLVLLGADSSVSVQDHVVEAFKIWLSHTVIPLASQNGYEKILKLLLEQDGITINARDGSGNTALSYAAMEGHENVVKLLLRQDGIDINPTGIIGSSPLLLALRHRKANTAKLLLNHTNIDISIKDSNGNTALLYVASSQDFVKENYNEMITLLLERENIDINARNNLGKTALLYAAERYNVELVKLLLEHDGIDINIQDMNGRTALSYAAERYSIKIAKMLLEQDNIDVNIKDKNGKTALLYTAERYNAEVVKLLLEHEDIDINIQDNSGCTALSYAAERNNLEMVQLLLEHEGISIKEKEKYRKMLSSV</sequence>
<feature type="repeat" description="ANK" evidence="3">
    <location>
        <begin position="917"/>
        <end position="946"/>
    </location>
</feature>
<dbReference type="OrthoDB" id="7464126at2759"/>
<feature type="repeat" description="ANK" evidence="3">
    <location>
        <begin position="1254"/>
        <end position="1276"/>
    </location>
</feature>
<reference evidence="7 8" key="1">
    <citation type="submission" date="2018-05" db="EMBL/GenBank/DDBJ databases">
        <title>Draft genome sequence of Scytalidium lignicola DSM 105466, a ubiquitous saprotrophic fungus.</title>
        <authorList>
            <person name="Buettner E."/>
            <person name="Gebauer A.M."/>
            <person name="Hofrichter M."/>
            <person name="Liers C."/>
            <person name="Kellner H."/>
        </authorList>
    </citation>
    <scope>NUCLEOTIDE SEQUENCE [LARGE SCALE GENOMIC DNA]</scope>
    <source>
        <strain evidence="7 8">DSM 105466</strain>
    </source>
</reference>
<evidence type="ECO:0000313" key="8">
    <source>
        <dbReference type="Proteomes" id="UP000258309"/>
    </source>
</evidence>
<dbReference type="OMA" id="EWISPVP"/>
<dbReference type="Gene3D" id="1.25.40.20">
    <property type="entry name" value="Ankyrin repeat-containing domain"/>
    <property type="match status" value="4"/>
</dbReference>
<feature type="repeat" description="ANK" evidence="3">
    <location>
        <begin position="879"/>
        <end position="911"/>
    </location>
</feature>
<dbReference type="SUPFAM" id="SSF52540">
    <property type="entry name" value="P-loop containing nucleoside triphosphate hydrolases"/>
    <property type="match status" value="1"/>
</dbReference>
<evidence type="ECO:0000256" key="4">
    <source>
        <dbReference type="SAM" id="MobiDB-lite"/>
    </source>
</evidence>
<dbReference type="PANTHER" id="PTHR24123:SF33">
    <property type="entry name" value="PROTEIN HOS4"/>
    <property type="match status" value="1"/>
</dbReference>
<dbReference type="Pfam" id="PF24883">
    <property type="entry name" value="NPHP3_N"/>
    <property type="match status" value="1"/>
</dbReference>
<feature type="region of interest" description="Disordered" evidence="4">
    <location>
        <begin position="1"/>
        <end position="95"/>
    </location>
</feature>
<dbReference type="PROSITE" id="PS50297">
    <property type="entry name" value="ANK_REP_REGION"/>
    <property type="match status" value="4"/>
</dbReference>
<evidence type="ECO:0000256" key="1">
    <source>
        <dbReference type="ARBA" id="ARBA00022737"/>
    </source>
</evidence>
<name>A0A3E2H8B5_SCYLI</name>
<dbReference type="InterPro" id="IPR036770">
    <property type="entry name" value="Ankyrin_rpt-contain_sf"/>
</dbReference>
<keyword evidence="2 3" id="KW-0040">ANK repeat</keyword>
<evidence type="ECO:0000313" key="7">
    <source>
        <dbReference type="EMBL" id="RFU29639.1"/>
    </source>
</evidence>
<feature type="compositionally biased region" description="Polar residues" evidence="4">
    <location>
        <begin position="25"/>
        <end position="39"/>
    </location>
</feature>
<feature type="domain" description="GPI inositol-deacylase winged helix" evidence="5">
    <location>
        <begin position="619"/>
        <end position="693"/>
    </location>
</feature>
<dbReference type="SUPFAM" id="SSF48403">
    <property type="entry name" value="Ankyrin repeat"/>
    <property type="match status" value="2"/>
</dbReference>
<organism evidence="7 8">
    <name type="scientific">Scytalidium lignicola</name>
    <name type="common">Hyphomycete</name>
    <dbReference type="NCBI Taxonomy" id="5539"/>
    <lineage>
        <taxon>Eukaryota</taxon>
        <taxon>Fungi</taxon>
        <taxon>Dikarya</taxon>
        <taxon>Ascomycota</taxon>
        <taxon>Pezizomycotina</taxon>
        <taxon>Leotiomycetes</taxon>
        <taxon>Leotiomycetes incertae sedis</taxon>
        <taxon>Scytalidium</taxon>
    </lineage>
</organism>
<feature type="domain" description="Nephrocystin 3-like N-terminal" evidence="6">
    <location>
        <begin position="338"/>
        <end position="504"/>
    </location>
</feature>
<feature type="compositionally biased region" description="Basic and acidic residues" evidence="4">
    <location>
        <begin position="54"/>
        <end position="78"/>
    </location>
</feature>
<dbReference type="STRING" id="5539.A0A3E2H8B5"/>
<dbReference type="Pfam" id="PF22939">
    <property type="entry name" value="WHD_GPIID"/>
    <property type="match status" value="1"/>
</dbReference>